<evidence type="ECO:0000259" key="19">
    <source>
        <dbReference type="Pfam" id="PF13614"/>
    </source>
</evidence>
<evidence type="ECO:0000256" key="6">
    <source>
        <dbReference type="ARBA" id="ARBA00022475"/>
    </source>
</evidence>
<dbReference type="Pfam" id="PF13614">
    <property type="entry name" value="AAA_31"/>
    <property type="match status" value="1"/>
</dbReference>
<sequence length="471" mass="50864">MAIADLLRILRKHLTTAFITFAVVIAAVATVAFMMPPKYTATAELLATYTGQANTEQNTAEMSSGTSYLSTQIQTYPQLVKTESVLKPVIDDLGLTMSVKQLADLVSATNPADTFMVDITVVGPNRQESAVIANSVAESLSRQISSALYAGKGEKSSVRLSLVQRAQEPSSQSSPKVRLYLTAGAILGLVLAIVAAVLKEMLNTKVDSAEDVHEIIGGSPLGEIPQSEALKEHNLAVISEPNGFNAEAFRRIRTNLSFLATEDADQGRLLVISSVSPGEGKTTVSTNIAAALAEDEKSVLLIDADLRHPSVAHKLGIEGHVGLSHILSRQATPLDVVQKYWKTNFHILPAGKRPANASILLNSRIMTELVDQALTQYDYVIIDTAPLSVANDAIVFGRRAGGLSLVVGKTISEKKDLVETVEAMHVAKIPLLGFIFNFADAKKIHTKNYYYYNNESKQNNRKGRRIATSPK</sequence>
<evidence type="ECO:0000256" key="17">
    <source>
        <dbReference type="SAM" id="Phobius"/>
    </source>
</evidence>
<dbReference type="GO" id="GO:0005524">
    <property type="term" value="F:ATP binding"/>
    <property type="evidence" value="ECO:0007669"/>
    <property type="project" value="UniProtKB-KW"/>
</dbReference>
<keyword evidence="12" id="KW-0067">ATP-binding</keyword>
<evidence type="ECO:0000256" key="3">
    <source>
        <dbReference type="ARBA" id="ARBA00007316"/>
    </source>
</evidence>
<protein>
    <recommendedName>
        <fullName evidence="5">non-specific protein-tyrosine kinase</fullName>
        <ecNumber evidence="5">2.7.10.2</ecNumber>
    </recommendedName>
</protein>
<accession>A0A366KE79</accession>
<reference evidence="20 21" key="1">
    <citation type="submission" date="2017-10" db="EMBL/GenBank/DDBJ databases">
        <title>Bifidobacterium xylocopum sp. nov. and Bifidobacterium aemilianum sp. nov., from the carpenter bee (Xylocopa violacea) digestive tract.</title>
        <authorList>
            <person name="Alberoni D."/>
            <person name="Baffoni L."/>
            <person name="Di Gioia D."/>
            <person name="Gaggia F."/>
            <person name="Biavati B."/>
        </authorList>
    </citation>
    <scope>NUCLEOTIDE SEQUENCE [LARGE SCALE GENOMIC DNA]</scope>
    <source>
        <strain evidence="20 21">XV2</strain>
    </source>
</reference>
<evidence type="ECO:0000256" key="15">
    <source>
        <dbReference type="ARBA" id="ARBA00023137"/>
    </source>
</evidence>
<evidence type="ECO:0000256" key="13">
    <source>
        <dbReference type="ARBA" id="ARBA00022989"/>
    </source>
</evidence>
<evidence type="ECO:0000256" key="2">
    <source>
        <dbReference type="ARBA" id="ARBA00006683"/>
    </source>
</evidence>
<keyword evidence="11 20" id="KW-0418">Kinase</keyword>
<dbReference type="EC" id="2.7.10.2" evidence="5"/>
<dbReference type="GO" id="GO:0005886">
    <property type="term" value="C:plasma membrane"/>
    <property type="evidence" value="ECO:0007669"/>
    <property type="project" value="UniProtKB-SubCell"/>
</dbReference>
<keyword evidence="6" id="KW-1003">Cell membrane</keyword>
<feature type="transmembrane region" description="Helical" evidence="17">
    <location>
        <begin position="14"/>
        <end position="35"/>
    </location>
</feature>
<feature type="domain" description="AAA" evidence="19">
    <location>
        <begin position="271"/>
        <end position="386"/>
    </location>
</feature>
<feature type="transmembrane region" description="Helical" evidence="17">
    <location>
        <begin position="179"/>
        <end position="198"/>
    </location>
</feature>
<dbReference type="FunFam" id="3.40.50.300:FF:000527">
    <property type="entry name" value="Tyrosine-protein kinase etk"/>
    <property type="match status" value="1"/>
</dbReference>
<keyword evidence="8" id="KW-0808">Transferase</keyword>
<dbReference type="InterPro" id="IPR027417">
    <property type="entry name" value="P-loop_NTPase"/>
</dbReference>
<dbReference type="NCBIfam" id="TIGR01007">
    <property type="entry name" value="eps_fam"/>
    <property type="match status" value="1"/>
</dbReference>
<evidence type="ECO:0000256" key="10">
    <source>
        <dbReference type="ARBA" id="ARBA00022741"/>
    </source>
</evidence>
<comment type="caution">
    <text evidence="20">The sequence shown here is derived from an EMBL/GenBank/DDBJ whole genome shotgun (WGS) entry which is preliminary data.</text>
</comment>
<dbReference type="InterPro" id="IPR025669">
    <property type="entry name" value="AAA_dom"/>
</dbReference>
<evidence type="ECO:0000256" key="4">
    <source>
        <dbReference type="ARBA" id="ARBA00008883"/>
    </source>
</evidence>
<dbReference type="SUPFAM" id="SSF52540">
    <property type="entry name" value="P-loop containing nucleoside triphosphate hydrolases"/>
    <property type="match status" value="1"/>
</dbReference>
<feature type="domain" description="Polysaccharide chain length determinant N-terminal" evidence="18">
    <location>
        <begin position="4"/>
        <end position="93"/>
    </location>
</feature>
<comment type="catalytic activity">
    <reaction evidence="16">
        <text>L-tyrosyl-[protein] + ATP = O-phospho-L-tyrosyl-[protein] + ADP + H(+)</text>
        <dbReference type="Rhea" id="RHEA:10596"/>
        <dbReference type="Rhea" id="RHEA-COMP:10136"/>
        <dbReference type="Rhea" id="RHEA-COMP:20101"/>
        <dbReference type="ChEBI" id="CHEBI:15378"/>
        <dbReference type="ChEBI" id="CHEBI:30616"/>
        <dbReference type="ChEBI" id="CHEBI:46858"/>
        <dbReference type="ChEBI" id="CHEBI:61978"/>
        <dbReference type="ChEBI" id="CHEBI:456216"/>
        <dbReference type="EC" id="2.7.10.2"/>
    </reaction>
</comment>
<evidence type="ECO:0000256" key="5">
    <source>
        <dbReference type="ARBA" id="ARBA00011903"/>
    </source>
</evidence>
<dbReference type="GO" id="GO:0042802">
    <property type="term" value="F:identical protein binding"/>
    <property type="evidence" value="ECO:0007669"/>
    <property type="project" value="UniProtKB-ARBA"/>
</dbReference>
<keyword evidence="13 17" id="KW-1133">Transmembrane helix</keyword>
<dbReference type="InterPro" id="IPR005702">
    <property type="entry name" value="Wzc-like_C"/>
</dbReference>
<comment type="similarity">
    <text evidence="2">Belongs to the CpsC/CapA family.</text>
</comment>
<dbReference type="Proteomes" id="UP000252345">
    <property type="component" value="Unassembled WGS sequence"/>
</dbReference>
<evidence type="ECO:0000259" key="18">
    <source>
        <dbReference type="Pfam" id="PF02706"/>
    </source>
</evidence>
<keyword evidence="9 17" id="KW-0812">Transmembrane</keyword>
<evidence type="ECO:0000256" key="1">
    <source>
        <dbReference type="ARBA" id="ARBA00004429"/>
    </source>
</evidence>
<evidence type="ECO:0000256" key="8">
    <source>
        <dbReference type="ARBA" id="ARBA00022679"/>
    </source>
</evidence>
<dbReference type="Pfam" id="PF02706">
    <property type="entry name" value="Wzz"/>
    <property type="match status" value="1"/>
</dbReference>
<evidence type="ECO:0000256" key="11">
    <source>
        <dbReference type="ARBA" id="ARBA00022777"/>
    </source>
</evidence>
<keyword evidence="15 20" id="KW-0829">Tyrosine-protein kinase</keyword>
<dbReference type="GO" id="GO:0004715">
    <property type="term" value="F:non-membrane spanning protein tyrosine kinase activity"/>
    <property type="evidence" value="ECO:0007669"/>
    <property type="project" value="UniProtKB-EC"/>
</dbReference>
<dbReference type="PANTHER" id="PTHR32309">
    <property type="entry name" value="TYROSINE-PROTEIN KINASE"/>
    <property type="match status" value="1"/>
</dbReference>
<dbReference type="PANTHER" id="PTHR32309:SF13">
    <property type="entry name" value="FERRIC ENTEROBACTIN TRANSPORT PROTEIN FEPE"/>
    <property type="match status" value="1"/>
</dbReference>
<evidence type="ECO:0000256" key="7">
    <source>
        <dbReference type="ARBA" id="ARBA00022519"/>
    </source>
</evidence>
<keyword evidence="14 17" id="KW-0472">Membrane</keyword>
<gene>
    <name evidence="20" type="ORF">CRD59_02945</name>
</gene>
<keyword evidence="7" id="KW-0997">Cell inner membrane</keyword>
<dbReference type="CDD" id="cd05387">
    <property type="entry name" value="BY-kinase"/>
    <property type="match status" value="1"/>
</dbReference>
<evidence type="ECO:0000256" key="12">
    <source>
        <dbReference type="ARBA" id="ARBA00022840"/>
    </source>
</evidence>
<comment type="subcellular location">
    <subcellularLocation>
        <location evidence="1">Cell inner membrane</location>
        <topology evidence="1">Multi-pass membrane protein</topology>
    </subcellularLocation>
</comment>
<dbReference type="RefSeq" id="WP_113853099.1">
    <property type="nucleotide sequence ID" value="NZ_PDCH01000003.1"/>
</dbReference>
<evidence type="ECO:0000256" key="14">
    <source>
        <dbReference type="ARBA" id="ARBA00023136"/>
    </source>
</evidence>
<keyword evidence="21" id="KW-1185">Reference proteome</keyword>
<dbReference type="EMBL" id="PDCH01000003">
    <property type="protein sequence ID" value="RBP99697.1"/>
    <property type="molecule type" value="Genomic_DNA"/>
</dbReference>
<comment type="similarity">
    <text evidence="3">Belongs to the CpsD/CapB family.</text>
</comment>
<evidence type="ECO:0000313" key="21">
    <source>
        <dbReference type="Proteomes" id="UP000252345"/>
    </source>
</evidence>
<dbReference type="Gene3D" id="3.40.50.300">
    <property type="entry name" value="P-loop containing nucleotide triphosphate hydrolases"/>
    <property type="match status" value="1"/>
</dbReference>
<evidence type="ECO:0000313" key="20">
    <source>
        <dbReference type="EMBL" id="RBP99697.1"/>
    </source>
</evidence>
<name>A0A366KE79_9BIFI</name>
<evidence type="ECO:0000256" key="16">
    <source>
        <dbReference type="ARBA" id="ARBA00051245"/>
    </source>
</evidence>
<comment type="similarity">
    <text evidence="4">Belongs to the etk/wzc family.</text>
</comment>
<organism evidence="20 21">
    <name type="scientific">Bifidobacterium xylocopae</name>
    <dbReference type="NCBI Taxonomy" id="2493119"/>
    <lineage>
        <taxon>Bacteria</taxon>
        <taxon>Bacillati</taxon>
        <taxon>Actinomycetota</taxon>
        <taxon>Actinomycetes</taxon>
        <taxon>Bifidobacteriales</taxon>
        <taxon>Bifidobacteriaceae</taxon>
        <taxon>Bifidobacterium</taxon>
    </lineage>
</organism>
<dbReference type="InterPro" id="IPR003856">
    <property type="entry name" value="LPS_length_determ_N"/>
</dbReference>
<proteinExistence type="inferred from homology"/>
<keyword evidence="10" id="KW-0547">Nucleotide-binding</keyword>
<dbReference type="OrthoDB" id="9812433at2"/>
<dbReference type="InterPro" id="IPR050445">
    <property type="entry name" value="Bact_polysacc_biosynth/exp"/>
</dbReference>
<dbReference type="AlphaFoldDB" id="A0A366KE79"/>
<evidence type="ECO:0000256" key="9">
    <source>
        <dbReference type="ARBA" id="ARBA00022692"/>
    </source>
</evidence>